<evidence type="ECO:0000259" key="2">
    <source>
        <dbReference type="Pfam" id="PF07995"/>
    </source>
</evidence>
<protein>
    <submittedName>
        <fullName evidence="3">PQQ-dependent sugar dehydrogenase</fullName>
    </submittedName>
</protein>
<dbReference type="Gene3D" id="2.120.10.30">
    <property type="entry name" value="TolB, C-terminal domain"/>
    <property type="match status" value="1"/>
</dbReference>
<dbReference type="Proteomes" id="UP001302072">
    <property type="component" value="Chromosome"/>
</dbReference>
<sequence length="527" mass="56753">MPTWLRHISTLLIAALATATVASVLQTQINLYSITQLGVPVTMMERAEVTAEDLARFGPVMFGFALAAGVLASMLQPCLRRLRLGALPCVLFAGLLGLWIVLALLRSVIPMPAIAATRAMSGLALMSLCGLVGGYVSYTLSSRMSRPSSAGAWAYLVPVAALLLPAGSFLMMRPVPQQPVPPAGTGYSVTTIAKNLQWPWSMAELPDGQLIVTEMAGRLKLIDRAGLTKEVNTVQVPAPYQRERVIGRMEVALSPDFQNDRYIYLTHGYRDARGAGVLLLRGVLTEAAGEWSVGQVKILFESTPKASDGNNGGRLAFLDANTLLMTVGDGSERREEAQSPGNSLGKVMRIDLSPAAGRAVVHTSGHRNPQGIVRDPVTGAVYVSEHGPRGGDELNRLRPGGNYGWPIVSHGIDYPFARVSPFTRLDGFEDPELVWSPSIAPSGLAVYQGELFKSWQGDFLVPALRERGIRRLVREGGRVVRQELVLGELGERIRDVKVATDGSIYVLTDGVDGRLLRLAPTAEVESG</sequence>
<dbReference type="Pfam" id="PF07995">
    <property type="entry name" value="GSDH"/>
    <property type="match status" value="1"/>
</dbReference>
<keyword evidence="1" id="KW-1133">Transmembrane helix</keyword>
<dbReference type="SUPFAM" id="SSF50952">
    <property type="entry name" value="Soluble quinoprotein glucose dehydrogenase"/>
    <property type="match status" value="1"/>
</dbReference>
<feature type="transmembrane region" description="Helical" evidence="1">
    <location>
        <begin position="121"/>
        <end position="140"/>
    </location>
</feature>
<dbReference type="RefSeq" id="WP_311191357.1">
    <property type="nucleotide sequence ID" value="NZ_CP115541.1"/>
</dbReference>
<dbReference type="PANTHER" id="PTHR19328:SF75">
    <property type="entry name" value="ALDOSE SUGAR DEHYDROGENASE YLII"/>
    <property type="match status" value="1"/>
</dbReference>
<reference evidence="3 4" key="1">
    <citation type="submission" date="2022-12" db="EMBL/GenBank/DDBJ databases">
        <title>Two new species, Stenotrophomonas aracearum and Stenotrophomonas oahuensis, isolated from Anthurium (Araceae family) in Hawaii.</title>
        <authorList>
            <person name="Chunag S.C."/>
            <person name="Dobhal S."/>
            <person name="Alvarez A."/>
            <person name="Arif M."/>
        </authorList>
    </citation>
    <scope>NUCLEOTIDE SEQUENCE [LARGE SCALE GENOMIC DNA]</scope>
    <source>
        <strain evidence="3 4">A5586</strain>
    </source>
</reference>
<dbReference type="EMBL" id="CP115541">
    <property type="protein sequence ID" value="WNH52152.1"/>
    <property type="molecule type" value="Genomic_DNA"/>
</dbReference>
<dbReference type="InterPro" id="IPR012938">
    <property type="entry name" value="Glc/Sorbosone_DH"/>
</dbReference>
<feature type="transmembrane region" description="Helical" evidence="1">
    <location>
        <begin position="87"/>
        <end position="109"/>
    </location>
</feature>
<keyword evidence="4" id="KW-1185">Reference proteome</keyword>
<keyword evidence="1" id="KW-0472">Membrane</keyword>
<name>A0ABY9YML3_9GAMM</name>
<dbReference type="InterPro" id="IPR011042">
    <property type="entry name" value="6-blade_b-propeller_TolB-like"/>
</dbReference>
<evidence type="ECO:0000256" key="1">
    <source>
        <dbReference type="SAM" id="Phobius"/>
    </source>
</evidence>
<gene>
    <name evidence="3" type="ORF">PDM29_17710</name>
</gene>
<feature type="domain" description="Glucose/Sorbosone dehydrogenase" evidence="2">
    <location>
        <begin position="196"/>
        <end position="517"/>
    </location>
</feature>
<dbReference type="InterPro" id="IPR011041">
    <property type="entry name" value="Quinoprot_gluc/sorb_DH_b-prop"/>
</dbReference>
<accession>A0ABY9YML3</accession>
<dbReference type="PANTHER" id="PTHR19328">
    <property type="entry name" value="HEDGEHOG-INTERACTING PROTEIN"/>
    <property type="match status" value="1"/>
</dbReference>
<proteinExistence type="predicted"/>
<keyword evidence="1" id="KW-0812">Transmembrane</keyword>
<evidence type="ECO:0000313" key="3">
    <source>
        <dbReference type="EMBL" id="WNH52152.1"/>
    </source>
</evidence>
<organism evidence="3 4">
    <name type="scientific">Stenotrophomonas oahuensis</name>
    <dbReference type="NCBI Taxonomy" id="3003271"/>
    <lineage>
        <taxon>Bacteria</taxon>
        <taxon>Pseudomonadati</taxon>
        <taxon>Pseudomonadota</taxon>
        <taxon>Gammaproteobacteria</taxon>
        <taxon>Lysobacterales</taxon>
        <taxon>Lysobacteraceae</taxon>
        <taxon>Stenotrophomonas</taxon>
    </lineage>
</organism>
<feature type="transmembrane region" description="Helical" evidence="1">
    <location>
        <begin position="152"/>
        <end position="172"/>
    </location>
</feature>
<evidence type="ECO:0000313" key="4">
    <source>
        <dbReference type="Proteomes" id="UP001302072"/>
    </source>
</evidence>
<feature type="transmembrane region" description="Helical" evidence="1">
    <location>
        <begin position="54"/>
        <end position="75"/>
    </location>
</feature>